<evidence type="ECO:0000256" key="8">
    <source>
        <dbReference type="PIRSR" id="PIRSR001529-1"/>
    </source>
</evidence>
<evidence type="ECO:0000256" key="5">
    <source>
        <dbReference type="ARBA" id="ARBA00023146"/>
    </source>
</evidence>
<proteinExistence type="predicted"/>
<evidence type="ECO:0000256" key="7">
    <source>
        <dbReference type="ARBA" id="ARBA00034892"/>
    </source>
</evidence>
<feature type="binding site" evidence="9">
    <location>
        <begin position="305"/>
        <end position="307"/>
    </location>
    <ligand>
        <name>ATP</name>
        <dbReference type="ChEBI" id="CHEBI:30616"/>
    </ligand>
</feature>
<feature type="binding site" evidence="8">
    <location>
        <position position="429"/>
    </location>
    <ligand>
        <name>L-serine</name>
        <dbReference type="ChEBI" id="CHEBI:33384"/>
    </ligand>
</feature>
<feature type="binding site" evidence="8">
    <location>
        <position position="274"/>
    </location>
    <ligand>
        <name>L-serine</name>
        <dbReference type="ChEBI" id="CHEBI:33384"/>
    </ligand>
</feature>
<evidence type="ECO:0000256" key="2">
    <source>
        <dbReference type="ARBA" id="ARBA00022598"/>
    </source>
</evidence>
<evidence type="ECO:0000256" key="6">
    <source>
        <dbReference type="ARBA" id="ARBA00031113"/>
    </source>
</evidence>
<dbReference type="PRINTS" id="PR00981">
    <property type="entry name" value="TRNASYNTHSER"/>
</dbReference>
<accession>A0A1L0CHE8</accession>
<evidence type="ECO:0000256" key="10">
    <source>
        <dbReference type="SAM" id="Coils"/>
    </source>
</evidence>
<feature type="site" description="Important for serine binding" evidence="8">
    <location>
        <position position="431"/>
    </location>
</feature>
<dbReference type="GO" id="GO:0004828">
    <property type="term" value="F:serine-tRNA ligase activity"/>
    <property type="evidence" value="ECO:0007669"/>
    <property type="project" value="UniProtKB-EC"/>
</dbReference>
<feature type="binding site" evidence="8">
    <location>
        <position position="305"/>
    </location>
    <ligand>
        <name>L-serine</name>
        <dbReference type="ChEBI" id="CHEBI:33384"/>
    </ligand>
</feature>
<feature type="binding site" evidence="9">
    <location>
        <begin position="321"/>
        <end position="324"/>
    </location>
    <ligand>
        <name>ATP</name>
        <dbReference type="ChEBI" id="CHEBI:30616"/>
    </ligand>
</feature>
<dbReference type="PANTHER" id="PTHR11778">
    <property type="entry name" value="SERYL-TRNA SYNTHETASE"/>
    <property type="match status" value="1"/>
</dbReference>
<dbReference type="GO" id="GO:0005739">
    <property type="term" value="C:mitochondrion"/>
    <property type="evidence" value="ECO:0007669"/>
    <property type="project" value="EnsemblFungi"/>
</dbReference>
<dbReference type="OrthoDB" id="10264585at2759"/>
<evidence type="ECO:0000256" key="3">
    <source>
        <dbReference type="ARBA" id="ARBA00022741"/>
    </source>
</evidence>
<evidence type="ECO:0000313" key="13">
    <source>
        <dbReference type="Proteomes" id="UP000183365"/>
    </source>
</evidence>
<feature type="binding site" evidence="9">
    <location>
        <begin position="392"/>
        <end position="395"/>
    </location>
    <ligand>
        <name>ATP</name>
        <dbReference type="ChEBI" id="CHEBI:30616"/>
    </ligand>
</feature>
<evidence type="ECO:0000313" key="12">
    <source>
        <dbReference type="EMBL" id="SGZ38181.1"/>
    </source>
</evidence>
<reference evidence="13" key="1">
    <citation type="submission" date="2016-11" db="EMBL/GenBank/DDBJ databases">
        <authorList>
            <person name="Guldener U."/>
        </authorList>
    </citation>
    <scope>NUCLEOTIDE SEQUENCE [LARGE SCALE GENOMIC DNA]</scope>
</reference>
<dbReference type="EC" id="6.1.1.11" evidence="1"/>
<dbReference type="GO" id="GO:0070158">
    <property type="term" value="P:mitochondrial seryl-tRNA aminoacylation"/>
    <property type="evidence" value="ECO:0007669"/>
    <property type="project" value="EnsemblFungi"/>
</dbReference>
<keyword evidence="4 9" id="KW-0067">ATP-binding</keyword>
<feature type="domain" description="Aminoacyl-transfer RNA synthetases class-II family profile" evidence="11">
    <location>
        <begin position="179"/>
        <end position="457"/>
    </location>
</feature>
<keyword evidence="5" id="KW-0030">Aminoacyl-tRNA synthetase</keyword>
<keyword evidence="13" id="KW-1185">Reference proteome</keyword>
<dbReference type="NCBIfam" id="TIGR00414">
    <property type="entry name" value="serS"/>
    <property type="match status" value="1"/>
</dbReference>
<dbReference type="GO" id="GO:0005524">
    <property type="term" value="F:ATP binding"/>
    <property type="evidence" value="ECO:0007669"/>
    <property type="project" value="UniProtKB-KW"/>
</dbReference>
<organism evidence="12 13">
    <name type="scientific">Hanseniaspora guilliermondii</name>
    <dbReference type="NCBI Taxonomy" id="56406"/>
    <lineage>
        <taxon>Eukaryota</taxon>
        <taxon>Fungi</taxon>
        <taxon>Dikarya</taxon>
        <taxon>Ascomycota</taxon>
        <taxon>Saccharomycotina</taxon>
        <taxon>Saccharomycetes</taxon>
        <taxon>Saccharomycodales</taxon>
        <taxon>Saccharomycodaceae</taxon>
        <taxon>Hanseniaspora</taxon>
    </lineage>
</organism>
<keyword evidence="10" id="KW-0175">Coiled coil</keyword>
<sequence length="469" mass="53644">MNKNKAFKVEAIVNSKPSRSVPKGNFSRMNILKQYDDYKKAIIERQPENKNQLLENLMGIKNISNQIEDKNKTFVEIQKKRKMVENEIKSGAKTVENFSILKQLKKNSIAVSKPIEEMEATIFEYCNSLPNLVDPSNPSRKPKIVSWINPKHKVDPSVVEEYQGDRDYSDVYVKDEKLDHYTILTRQKSLMDFYTASNTSGSNCYYLFDELVMLENALITYALTFAKSKGFSITSTPSFAKTPLIAACGYRPTQRDMESQIYTLENTQQALIATSEITLAGYEMTKVFSKSELPIKKCAISRAFRKEADAQGTAVKGLYRVHEFNKVELFVWTTPDKSNETLEELKDLQVELIKSLGLTAQVLQMPNNDLGAPAYKKYDIECWMPGKGAFGEITSTSNCTDFQSRRLLTRYRDFDDENRMLFKYVHTLNGTCMAVPRVILAIVENYYNPETNRITVPEVLVPLMGMKEF</sequence>
<dbReference type="InterPro" id="IPR002314">
    <property type="entry name" value="aa-tRNA-synt_IIb"/>
</dbReference>
<keyword evidence="2 12" id="KW-0436">Ligase</keyword>
<feature type="coiled-coil region" evidence="10">
    <location>
        <begin position="60"/>
        <end position="87"/>
    </location>
</feature>
<feature type="binding site" evidence="8">
    <location>
        <position position="328"/>
    </location>
    <ligand>
        <name>L-serine</name>
        <dbReference type="ChEBI" id="CHEBI:33384"/>
    </ligand>
</feature>
<dbReference type="InterPro" id="IPR006195">
    <property type="entry name" value="aa-tRNA-synth_II"/>
</dbReference>
<protein>
    <recommendedName>
        <fullName evidence="1">serine--tRNA ligase</fullName>
        <ecNumber evidence="1">6.1.1.11</ecNumber>
    </recommendedName>
    <alternativeName>
        <fullName evidence="6">Seryl-tRNA synthetase</fullName>
    </alternativeName>
    <alternativeName>
        <fullName evidence="7">Seryl-tRNA(Ser) synthetase</fullName>
    </alternativeName>
</protein>
<dbReference type="Proteomes" id="UP000183365">
    <property type="component" value="Unassembled WGS sequence"/>
</dbReference>
<dbReference type="EMBL" id="FQNF01000005">
    <property type="protein sequence ID" value="SGZ38181.1"/>
    <property type="molecule type" value="Genomic_DNA"/>
</dbReference>
<dbReference type="InterPro" id="IPR002317">
    <property type="entry name" value="Ser-tRNA-ligase_type_1"/>
</dbReference>
<dbReference type="PIRSF" id="PIRSF001529">
    <property type="entry name" value="Ser-tRNA-synth_IIa"/>
    <property type="match status" value="1"/>
</dbReference>
<dbReference type="Pfam" id="PF00587">
    <property type="entry name" value="tRNA-synt_2b"/>
    <property type="match status" value="1"/>
</dbReference>
<dbReference type="Gene3D" id="3.30.930.10">
    <property type="entry name" value="Bira Bifunctional Protein, Domain 2"/>
    <property type="match status" value="1"/>
</dbReference>
<evidence type="ECO:0000256" key="1">
    <source>
        <dbReference type="ARBA" id="ARBA00012840"/>
    </source>
</evidence>
<keyword evidence="3" id="KW-0547">Nucleotide-binding</keyword>
<name>A0A1L0CHE8_9ASCO</name>
<dbReference type="VEuPathDB" id="FungiDB:HGUI_00381"/>
<dbReference type="PROSITE" id="PS50862">
    <property type="entry name" value="AA_TRNA_LIGASE_II"/>
    <property type="match status" value="1"/>
</dbReference>
<evidence type="ECO:0000256" key="4">
    <source>
        <dbReference type="ARBA" id="ARBA00022840"/>
    </source>
</evidence>
<evidence type="ECO:0000259" key="11">
    <source>
        <dbReference type="PROSITE" id="PS50862"/>
    </source>
</evidence>
<evidence type="ECO:0000256" key="9">
    <source>
        <dbReference type="PIRSR" id="PIRSR001529-2"/>
    </source>
</evidence>
<dbReference type="AlphaFoldDB" id="A0A1L0CHE8"/>
<dbReference type="InterPro" id="IPR045864">
    <property type="entry name" value="aa-tRNA-synth_II/BPL/LPL"/>
</dbReference>
<dbReference type="SUPFAM" id="SSF55681">
    <property type="entry name" value="Class II aaRS and biotin synthetases"/>
    <property type="match status" value="1"/>
</dbReference>
<gene>
    <name evidence="12" type="ORF">HGUI_00381</name>
</gene>